<gene>
    <name evidence="12" type="ORF">Bca52824_045377</name>
</gene>
<evidence type="ECO:0000256" key="11">
    <source>
        <dbReference type="SAM" id="MobiDB-lite"/>
    </source>
</evidence>
<dbReference type="InterPro" id="IPR022816">
    <property type="entry name" value="Condensin_barren_su2"/>
</dbReference>
<dbReference type="GO" id="GO:0005737">
    <property type="term" value="C:cytoplasm"/>
    <property type="evidence" value="ECO:0007669"/>
    <property type="project" value="UniProtKB-SubCell"/>
</dbReference>
<keyword evidence="8" id="KW-0498">Mitosis</keyword>
<evidence type="ECO:0000256" key="5">
    <source>
        <dbReference type="ARBA" id="ARBA00022454"/>
    </source>
</evidence>
<evidence type="ECO:0000256" key="1">
    <source>
        <dbReference type="ARBA" id="ARBA00004286"/>
    </source>
</evidence>
<protein>
    <recommendedName>
        <fullName evidence="4">Condensin complex subunit 2</fullName>
    </recommendedName>
</protein>
<dbReference type="EMBL" id="JAAMPC010000010">
    <property type="protein sequence ID" value="KAG2285773.1"/>
    <property type="molecule type" value="Genomic_DNA"/>
</dbReference>
<evidence type="ECO:0000256" key="8">
    <source>
        <dbReference type="ARBA" id="ARBA00022776"/>
    </source>
</evidence>
<dbReference type="GO" id="GO:0000796">
    <property type="term" value="C:condensin complex"/>
    <property type="evidence" value="ECO:0007669"/>
    <property type="project" value="InterPro"/>
</dbReference>
<feature type="compositionally biased region" description="Acidic residues" evidence="11">
    <location>
        <begin position="345"/>
        <end position="357"/>
    </location>
</feature>
<dbReference type="PANTHER" id="PTHR13108">
    <property type="entry name" value="CONDENSIN COMPLEX SUBUNIT 2"/>
    <property type="match status" value="1"/>
</dbReference>
<comment type="caution">
    <text evidence="12">The sequence shown here is derived from an EMBL/GenBank/DDBJ whole genome shotgun (WGS) entry which is preliminary data.</text>
</comment>
<name>A0A8X7RAK7_BRACI</name>
<dbReference type="PIRSF" id="PIRSF017126">
    <property type="entry name" value="Condensin_H"/>
    <property type="match status" value="1"/>
</dbReference>
<evidence type="ECO:0000313" key="13">
    <source>
        <dbReference type="Proteomes" id="UP000886595"/>
    </source>
</evidence>
<keyword evidence="10" id="KW-0131">Cell cycle</keyword>
<proteinExistence type="inferred from homology"/>
<organism evidence="12 13">
    <name type="scientific">Brassica carinata</name>
    <name type="common">Ethiopian mustard</name>
    <name type="synonym">Abyssinian cabbage</name>
    <dbReference type="NCBI Taxonomy" id="52824"/>
    <lineage>
        <taxon>Eukaryota</taxon>
        <taxon>Viridiplantae</taxon>
        <taxon>Streptophyta</taxon>
        <taxon>Embryophyta</taxon>
        <taxon>Tracheophyta</taxon>
        <taxon>Spermatophyta</taxon>
        <taxon>Magnoliopsida</taxon>
        <taxon>eudicotyledons</taxon>
        <taxon>Gunneridae</taxon>
        <taxon>Pentapetalae</taxon>
        <taxon>rosids</taxon>
        <taxon>malvids</taxon>
        <taxon>Brassicales</taxon>
        <taxon>Brassicaceae</taxon>
        <taxon>Brassiceae</taxon>
        <taxon>Brassica</taxon>
    </lineage>
</organism>
<evidence type="ECO:0000256" key="2">
    <source>
        <dbReference type="ARBA" id="ARBA00004496"/>
    </source>
</evidence>
<keyword evidence="7" id="KW-0132">Cell division</keyword>
<evidence type="ECO:0000256" key="6">
    <source>
        <dbReference type="ARBA" id="ARBA00022490"/>
    </source>
</evidence>
<dbReference type="OrthoDB" id="362021at2759"/>
<evidence type="ECO:0000256" key="4">
    <source>
        <dbReference type="ARBA" id="ARBA00016065"/>
    </source>
</evidence>
<keyword evidence="9" id="KW-0226">DNA condensation</keyword>
<feature type="compositionally biased region" description="Polar residues" evidence="11">
    <location>
        <begin position="8"/>
        <end position="24"/>
    </location>
</feature>
<evidence type="ECO:0000256" key="3">
    <source>
        <dbReference type="ARBA" id="ARBA00009471"/>
    </source>
</evidence>
<dbReference type="GO" id="GO:0003682">
    <property type="term" value="F:chromatin binding"/>
    <property type="evidence" value="ECO:0007669"/>
    <property type="project" value="TreeGrafter"/>
</dbReference>
<dbReference type="PANTHER" id="PTHR13108:SF9">
    <property type="entry name" value="CONDENSIN COMPLEX SUBUNIT 2"/>
    <property type="match status" value="1"/>
</dbReference>
<keyword evidence="6" id="KW-0963">Cytoplasm</keyword>
<evidence type="ECO:0000256" key="10">
    <source>
        <dbReference type="ARBA" id="ARBA00023306"/>
    </source>
</evidence>
<evidence type="ECO:0000256" key="9">
    <source>
        <dbReference type="ARBA" id="ARBA00023067"/>
    </source>
</evidence>
<accession>A0A8X7RAK7</accession>
<keyword evidence="13" id="KW-1185">Reference proteome</keyword>
<keyword evidence="5" id="KW-0158">Chromosome</keyword>
<sequence length="519" mass="58318">MEEPLTPNPKQNPVSTTTRIQAPTSPFFLGSNDDRLEREQARAARVAASRRKSVVFARGPQQPEKESDPCFDKQQILELFQNCIKFKINQKNTWELNLIDHLCEIIKVEDENNAETNFQKASCTLEAGVKIYSMRVDSVHSEAYKVLGGITRAGHDDTGDNEDAAGSVGNATNQKKQTERNGICSGSPYHQTSAQFDEGGAKGLLLNNLGVYGGCQVLFDSQEIPGKLVSSANQHKSETIDLSFAKECVEKMVLNMRQKEEIVPSLRAIINQFDEENQRPSDTFSCGQKTTESFDISHGNEASYADDDDGYDNFGASFDYEGQTGAAEENFGPNDAEPAYSNFPEEVEPDSLQDLDSDDRFENVDDYLFLSLGISSKQNSWAGPDHWKYRKTKASRAPCQTKLPEDCHYQPENLVKLFYYQMLCALEGGEENAQVNKIEVQYDKASKQVDVQVLKETLWECLGNLLNHQFRMRNTNKNHLKIDRLKSYWLAFEMTTAAGTTKDISPHLCFICLLHTISD</sequence>
<dbReference type="GO" id="GO:0007076">
    <property type="term" value="P:mitotic chromosome condensation"/>
    <property type="evidence" value="ECO:0007669"/>
    <property type="project" value="InterPro"/>
</dbReference>
<dbReference type="Proteomes" id="UP000886595">
    <property type="component" value="Unassembled WGS sequence"/>
</dbReference>
<feature type="region of interest" description="Disordered" evidence="11">
    <location>
        <begin position="155"/>
        <end position="186"/>
    </location>
</feature>
<evidence type="ECO:0000256" key="7">
    <source>
        <dbReference type="ARBA" id="ARBA00022618"/>
    </source>
</evidence>
<feature type="region of interest" description="Disordered" evidence="11">
    <location>
        <begin position="1"/>
        <end position="34"/>
    </location>
</feature>
<comment type="subcellular location">
    <subcellularLocation>
        <location evidence="1">Chromosome</location>
    </subcellularLocation>
    <subcellularLocation>
        <location evidence="2">Cytoplasm</location>
    </subcellularLocation>
</comment>
<dbReference type="GO" id="GO:0051301">
    <property type="term" value="P:cell division"/>
    <property type="evidence" value="ECO:0007669"/>
    <property type="project" value="UniProtKB-KW"/>
</dbReference>
<feature type="region of interest" description="Disordered" evidence="11">
    <location>
        <begin position="324"/>
        <end position="357"/>
    </location>
</feature>
<dbReference type="Pfam" id="PF05786">
    <property type="entry name" value="Cnd2"/>
    <property type="match status" value="3"/>
</dbReference>
<comment type="similarity">
    <text evidence="3">Belongs to the CND2 (condensin subunit 2) family.</text>
</comment>
<dbReference type="AlphaFoldDB" id="A0A8X7RAK7"/>
<reference evidence="12 13" key="1">
    <citation type="submission" date="2020-02" db="EMBL/GenBank/DDBJ databases">
        <authorList>
            <person name="Ma Q."/>
            <person name="Huang Y."/>
            <person name="Song X."/>
            <person name="Pei D."/>
        </authorList>
    </citation>
    <scope>NUCLEOTIDE SEQUENCE [LARGE SCALE GENOMIC DNA]</scope>
    <source>
        <strain evidence="12">Sxm20200214</strain>
        <tissue evidence="12">Leaf</tissue>
    </source>
</reference>
<evidence type="ECO:0000313" key="12">
    <source>
        <dbReference type="EMBL" id="KAG2285773.1"/>
    </source>
</evidence>